<dbReference type="GO" id="GO:0008527">
    <property type="term" value="F:taste receptor activity"/>
    <property type="evidence" value="ECO:0007669"/>
    <property type="project" value="InterPro"/>
</dbReference>
<dbReference type="PANTHER" id="PTHR21421">
    <property type="entry name" value="GUSTATORY RECEPTOR"/>
    <property type="match status" value="1"/>
</dbReference>
<keyword evidence="10" id="KW-1185">Reference proteome</keyword>
<evidence type="ECO:0000256" key="2">
    <source>
        <dbReference type="ARBA" id="ARBA00005327"/>
    </source>
</evidence>
<keyword evidence="4 8" id="KW-0812">Transmembrane</keyword>
<evidence type="ECO:0000256" key="3">
    <source>
        <dbReference type="ARBA" id="ARBA00022475"/>
    </source>
</evidence>
<organism evidence="9 10">
    <name type="scientific">Oedothorax gibbosus</name>
    <dbReference type="NCBI Taxonomy" id="931172"/>
    <lineage>
        <taxon>Eukaryota</taxon>
        <taxon>Metazoa</taxon>
        <taxon>Ecdysozoa</taxon>
        <taxon>Arthropoda</taxon>
        <taxon>Chelicerata</taxon>
        <taxon>Arachnida</taxon>
        <taxon>Araneae</taxon>
        <taxon>Araneomorphae</taxon>
        <taxon>Entelegynae</taxon>
        <taxon>Araneoidea</taxon>
        <taxon>Linyphiidae</taxon>
        <taxon>Erigoninae</taxon>
        <taxon>Oedothorax</taxon>
    </lineage>
</organism>
<evidence type="ECO:0008006" key="11">
    <source>
        <dbReference type="Google" id="ProtNLM"/>
    </source>
</evidence>
<dbReference type="Proteomes" id="UP000827092">
    <property type="component" value="Unassembled WGS sequence"/>
</dbReference>
<keyword evidence="7" id="KW-0675">Receptor</keyword>
<comment type="subcellular location">
    <subcellularLocation>
        <location evidence="1">Cell membrane</location>
        <topology evidence="1">Multi-pass membrane protein</topology>
    </subcellularLocation>
</comment>
<feature type="transmembrane region" description="Helical" evidence="8">
    <location>
        <begin position="44"/>
        <end position="62"/>
    </location>
</feature>
<dbReference type="AlphaFoldDB" id="A0AAV6VDY1"/>
<protein>
    <recommendedName>
        <fullName evidence="11">Gustatory receptor</fullName>
    </recommendedName>
</protein>
<dbReference type="Pfam" id="PF06151">
    <property type="entry name" value="Trehalose_recp"/>
    <property type="match status" value="1"/>
</dbReference>
<keyword evidence="3" id="KW-1003">Cell membrane</keyword>
<evidence type="ECO:0000256" key="1">
    <source>
        <dbReference type="ARBA" id="ARBA00004651"/>
    </source>
</evidence>
<evidence type="ECO:0000313" key="10">
    <source>
        <dbReference type="Proteomes" id="UP000827092"/>
    </source>
</evidence>
<feature type="transmembrane region" description="Helical" evidence="8">
    <location>
        <begin position="74"/>
        <end position="93"/>
    </location>
</feature>
<gene>
    <name evidence="9" type="ORF">JTE90_024560</name>
</gene>
<dbReference type="EMBL" id="JAFNEN010000106">
    <property type="protein sequence ID" value="KAG8194229.1"/>
    <property type="molecule type" value="Genomic_DNA"/>
</dbReference>
<accession>A0AAV6VDY1</accession>
<dbReference type="GO" id="GO:0050916">
    <property type="term" value="P:sensory perception of sweet taste"/>
    <property type="evidence" value="ECO:0007669"/>
    <property type="project" value="UniProtKB-ARBA"/>
</dbReference>
<comment type="similarity">
    <text evidence="2">Belongs to the insect chemoreceptor superfamily. Gustatory receptor (GR) family. Gr5a subfamily.</text>
</comment>
<evidence type="ECO:0000256" key="8">
    <source>
        <dbReference type="SAM" id="Phobius"/>
    </source>
</evidence>
<dbReference type="GO" id="GO:0005886">
    <property type="term" value="C:plasma membrane"/>
    <property type="evidence" value="ECO:0007669"/>
    <property type="project" value="UniProtKB-SubCell"/>
</dbReference>
<keyword evidence="5 8" id="KW-1133">Transmembrane helix</keyword>
<evidence type="ECO:0000313" key="9">
    <source>
        <dbReference type="EMBL" id="KAG8194229.1"/>
    </source>
</evidence>
<keyword evidence="6 8" id="KW-0472">Membrane</keyword>
<comment type="caution">
    <text evidence="9">The sequence shown here is derived from an EMBL/GenBank/DDBJ whole genome shotgun (WGS) entry which is preliminary data.</text>
</comment>
<feature type="transmembrane region" description="Helical" evidence="8">
    <location>
        <begin position="351"/>
        <end position="373"/>
    </location>
</feature>
<feature type="transmembrane region" description="Helical" evidence="8">
    <location>
        <begin position="273"/>
        <end position="297"/>
    </location>
</feature>
<sequence>MAVSEYHLINSKITYLLTNVLFSLHGFPIPNIEKSATWRNSFRCLRCFSIGFVNFYLGYRIYKFVIQMNLTYDTFPLINAAVSAGIVDSVAIYSHKFSTFSKRIFGILTKRQLFLSYGAIFRLFTFYSMFGLYVLACSIIFPMHANQWFDAAKRNDSEPDWFHKETIRPCSHILIFVVCSGTVTTHLMLYCLVCCLLQRVLVSLQEDLRSSIKSKEFLKEFRSSFIQVADLVRSSDNIFSLIGLVGLASVLFRACSCIHFYLNLRSSFRDSWFFLLVQVAFDFCGLSALSVFGATVAEEGKKIAPALFRCCHGVSTRNTDFYIQCLAVGKMVMSSEMSLSAWKLFPFTRKVLPTVLGATISYIAVILQMHYAASSEVFRFNEKSTASNSSMG</sequence>
<feature type="transmembrane region" description="Helical" evidence="8">
    <location>
        <begin position="238"/>
        <end position="261"/>
    </location>
</feature>
<reference evidence="9 10" key="1">
    <citation type="journal article" date="2022" name="Nat. Ecol. Evol.">
        <title>A masculinizing supergene underlies an exaggerated male reproductive morph in a spider.</title>
        <authorList>
            <person name="Hendrickx F."/>
            <person name="De Corte Z."/>
            <person name="Sonet G."/>
            <person name="Van Belleghem S.M."/>
            <person name="Kostlbacher S."/>
            <person name="Vangestel C."/>
        </authorList>
    </citation>
    <scope>NUCLEOTIDE SEQUENCE [LARGE SCALE GENOMIC DNA]</scope>
    <source>
        <strain evidence="9">W744_W776</strain>
    </source>
</reference>
<evidence type="ECO:0000256" key="4">
    <source>
        <dbReference type="ARBA" id="ARBA00022692"/>
    </source>
</evidence>
<evidence type="ECO:0000256" key="7">
    <source>
        <dbReference type="ARBA" id="ARBA00023170"/>
    </source>
</evidence>
<proteinExistence type="inferred from homology"/>
<dbReference type="PANTHER" id="PTHR21421:SF29">
    <property type="entry name" value="GUSTATORY RECEPTOR 5A FOR TREHALOSE-RELATED"/>
    <property type="match status" value="1"/>
</dbReference>
<name>A0AAV6VDY1_9ARAC</name>
<feature type="transmembrane region" description="Helical" evidence="8">
    <location>
        <begin position="173"/>
        <end position="197"/>
    </location>
</feature>
<dbReference type="InterPro" id="IPR009318">
    <property type="entry name" value="Gustatory_rcpt"/>
</dbReference>
<evidence type="ECO:0000256" key="5">
    <source>
        <dbReference type="ARBA" id="ARBA00022989"/>
    </source>
</evidence>
<feature type="transmembrane region" description="Helical" evidence="8">
    <location>
        <begin position="114"/>
        <end position="141"/>
    </location>
</feature>
<evidence type="ECO:0000256" key="6">
    <source>
        <dbReference type="ARBA" id="ARBA00023136"/>
    </source>
</evidence>